<protein>
    <submittedName>
        <fullName evidence="1">Uncharacterized protein</fullName>
    </submittedName>
</protein>
<reference evidence="2" key="1">
    <citation type="submission" date="2017-02" db="EMBL/GenBank/DDBJ databases">
        <authorList>
            <person name="Varghese N."/>
            <person name="Submissions S."/>
        </authorList>
    </citation>
    <scope>NUCLEOTIDE SEQUENCE [LARGE SCALE GENOMIC DNA]</scope>
    <source>
        <strain evidence="2">DSM 24091</strain>
    </source>
</reference>
<sequence length="47" mass="5304">MRPPRANLILAVVMLAACDDTFELFVNVALNVVRHFFDIEFINVIVG</sequence>
<organism evidence="1 2">
    <name type="scientific">Sphingobacterium nematocida</name>
    <dbReference type="NCBI Taxonomy" id="1513896"/>
    <lineage>
        <taxon>Bacteria</taxon>
        <taxon>Pseudomonadati</taxon>
        <taxon>Bacteroidota</taxon>
        <taxon>Sphingobacteriia</taxon>
        <taxon>Sphingobacteriales</taxon>
        <taxon>Sphingobacteriaceae</taxon>
        <taxon>Sphingobacterium</taxon>
    </lineage>
</organism>
<evidence type="ECO:0000313" key="1">
    <source>
        <dbReference type="EMBL" id="SKB76043.1"/>
    </source>
</evidence>
<proteinExistence type="predicted"/>
<evidence type="ECO:0000313" key="2">
    <source>
        <dbReference type="Proteomes" id="UP000190150"/>
    </source>
</evidence>
<accession>A0A1T5DX45</accession>
<dbReference type="AlphaFoldDB" id="A0A1T5DX45"/>
<dbReference type="EMBL" id="FUZF01000009">
    <property type="protein sequence ID" value="SKB76043.1"/>
    <property type="molecule type" value="Genomic_DNA"/>
</dbReference>
<name>A0A1T5DX45_9SPHI</name>
<keyword evidence="2" id="KW-1185">Reference proteome</keyword>
<gene>
    <name evidence="1" type="ORF">SAMN05660841_02185</name>
</gene>
<dbReference type="PROSITE" id="PS51257">
    <property type="entry name" value="PROKAR_LIPOPROTEIN"/>
    <property type="match status" value="1"/>
</dbReference>
<dbReference type="Proteomes" id="UP000190150">
    <property type="component" value="Unassembled WGS sequence"/>
</dbReference>